<dbReference type="Proteomes" id="UP000010959">
    <property type="component" value="Unassembled WGS sequence"/>
</dbReference>
<dbReference type="PATRIC" id="fig|993516.3.peg.2834"/>
<evidence type="ECO:0000256" key="1">
    <source>
        <dbReference type="SAM" id="MobiDB-lite"/>
    </source>
</evidence>
<dbReference type="AlphaFoldDB" id="L7CK13"/>
<proteinExistence type="predicted"/>
<comment type="caution">
    <text evidence="2">The sequence shown here is derived from an EMBL/GenBank/DDBJ whole genome shotgun (WGS) entry which is preliminary data.</text>
</comment>
<name>L7CK13_RHOBT</name>
<feature type="compositionally biased region" description="Low complexity" evidence="1">
    <location>
        <begin position="7"/>
        <end position="18"/>
    </location>
</feature>
<gene>
    <name evidence="2" type="ORF">RBSWK_02661</name>
</gene>
<evidence type="ECO:0000313" key="3">
    <source>
        <dbReference type="Proteomes" id="UP000010959"/>
    </source>
</evidence>
<dbReference type="EMBL" id="AMWG01000062">
    <property type="protein sequence ID" value="ELP33396.1"/>
    <property type="molecule type" value="Genomic_DNA"/>
</dbReference>
<protein>
    <submittedName>
        <fullName evidence="2">Uncharacterized protein</fullName>
    </submittedName>
</protein>
<evidence type="ECO:0000313" key="2">
    <source>
        <dbReference type="EMBL" id="ELP33396.1"/>
    </source>
</evidence>
<reference evidence="2 3" key="1">
    <citation type="journal article" date="2013" name="Mar. Genomics">
        <title>Expression of sulfatases in Rhodopirellula baltica and the diversity of sulfatases in the genus Rhodopirellula.</title>
        <authorList>
            <person name="Wegner C.E."/>
            <person name="Richter-Heitmann T."/>
            <person name="Klindworth A."/>
            <person name="Klockow C."/>
            <person name="Richter M."/>
            <person name="Achstetter T."/>
            <person name="Glockner F.O."/>
            <person name="Harder J."/>
        </authorList>
    </citation>
    <scope>NUCLEOTIDE SEQUENCE [LARGE SCALE GENOMIC DNA]</scope>
    <source>
        <strain evidence="2 3">SWK14</strain>
    </source>
</reference>
<accession>L7CK13</accession>
<organism evidence="2 3">
    <name type="scientific">Rhodopirellula baltica SWK14</name>
    <dbReference type="NCBI Taxonomy" id="993516"/>
    <lineage>
        <taxon>Bacteria</taxon>
        <taxon>Pseudomonadati</taxon>
        <taxon>Planctomycetota</taxon>
        <taxon>Planctomycetia</taxon>
        <taxon>Pirellulales</taxon>
        <taxon>Pirellulaceae</taxon>
        <taxon>Rhodopirellula</taxon>
    </lineage>
</organism>
<feature type="region of interest" description="Disordered" evidence="1">
    <location>
        <begin position="1"/>
        <end position="27"/>
    </location>
</feature>
<sequence>MSRSETVRASVSQSARSVARGRREGVSGKVRGLRWNKRIVQWAAPGNLTTTSSRLIPEMSHWGIFLESQMFEASNNRFAP</sequence>